<feature type="transmembrane region" description="Helical" evidence="6">
    <location>
        <begin position="84"/>
        <end position="104"/>
    </location>
</feature>
<evidence type="ECO:0000256" key="1">
    <source>
        <dbReference type="ARBA" id="ARBA00004651"/>
    </source>
</evidence>
<feature type="transmembrane region" description="Helical" evidence="6">
    <location>
        <begin position="425"/>
        <end position="442"/>
    </location>
</feature>
<dbReference type="InterPro" id="IPR018385">
    <property type="entry name" value="C4_dicarb_anaerob_car-like"/>
</dbReference>
<dbReference type="PANTHER" id="PTHR43652:SF6">
    <property type="entry name" value="ARGININE REPRESSOR"/>
    <property type="match status" value="1"/>
</dbReference>
<feature type="transmembrane region" description="Helical" evidence="6">
    <location>
        <begin position="268"/>
        <end position="287"/>
    </location>
</feature>
<feature type="transmembrane region" description="Helical" evidence="6">
    <location>
        <begin position="21"/>
        <end position="39"/>
    </location>
</feature>
<comment type="subcellular location">
    <subcellularLocation>
        <location evidence="1">Cell membrane</location>
        <topology evidence="1">Multi-pass membrane protein</topology>
    </subcellularLocation>
</comment>
<evidence type="ECO:0000256" key="4">
    <source>
        <dbReference type="ARBA" id="ARBA00022989"/>
    </source>
</evidence>
<feature type="transmembrane region" description="Helical" evidence="6">
    <location>
        <begin position="150"/>
        <end position="175"/>
    </location>
</feature>
<keyword evidence="5 6" id="KW-0472">Membrane</keyword>
<keyword evidence="8" id="KW-1185">Reference proteome</keyword>
<gene>
    <name evidence="7" type="ORF">ACFQ3W_03755</name>
</gene>
<dbReference type="RefSeq" id="WP_379316750.1">
    <property type="nucleotide sequence ID" value="NZ_JBHTLM010000002.1"/>
</dbReference>
<feature type="transmembrane region" description="Helical" evidence="6">
    <location>
        <begin position="487"/>
        <end position="506"/>
    </location>
</feature>
<dbReference type="InterPro" id="IPR051679">
    <property type="entry name" value="DASS-Related_Transporters"/>
</dbReference>
<feature type="transmembrane region" description="Helical" evidence="6">
    <location>
        <begin position="399"/>
        <end position="419"/>
    </location>
</feature>
<dbReference type="Proteomes" id="UP001597262">
    <property type="component" value="Unassembled WGS sequence"/>
</dbReference>
<dbReference type="EMBL" id="JBHTLM010000002">
    <property type="protein sequence ID" value="MFD1175414.1"/>
    <property type="molecule type" value="Genomic_DNA"/>
</dbReference>
<feature type="transmembrane region" description="Helical" evidence="6">
    <location>
        <begin position="454"/>
        <end position="475"/>
    </location>
</feature>
<keyword evidence="4 6" id="KW-1133">Transmembrane helix</keyword>
<name>A0ABW3RSF9_9BACL</name>
<keyword evidence="3 6" id="KW-0812">Transmembrane</keyword>
<feature type="transmembrane region" description="Helical" evidence="6">
    <location>
        <begin position="351"/>
        <end position="369"/>
    </location>
</feature>
<organism evidence="7 8">
    <name type="scientific">Paenibacillus puldeungensis</name>
    <dbReference type="NCBI Taxonomy" id="696536"/>
    <lineage>
        <taxon>Bacteria</taxon>
        <taxon>Bacillati</taxon>
        <taxon>Bacillota</taxon>
        <taxon>Bacilli</taxon>
        <taxon>Bacillales</taxon>
        <taxon>Paenibacillaceae</taxon>
        <taxon>Paenibacillus</taxon>
    </lineage>
</organism>
<evidence type="ECO:0000256" key="3">
    <source>
        <dbReference type="ARBA" id="ARBA00022692"/>
    </source>
</evidence>
<feature type="transmembrane region" description="Helical" evidence="6">
    <location>
        <begin position="125"/>
        <end position="144"/>
    </location>
</feature>
<reference evidence="8" key="1">
    <citation type="journal article" date="2019" name="Int. J. Syst. Evol. Microbiol.">
        <title>The Global Catalogue of Microorganisms (GCM) 10K type strain sequencing project: providing services to taxonomists for standard genome sequencing and annotation.</title>
        <authorList>
            <consortium name="The Broad Institute Genomics Platform"/>
            <consortium name="The Broad Institute Genome Sequencing Center for Infectious Disease"/>
            <person name="Wu L."/>
            <person name="Ma J."/>
        </authorList>
    </citation>
    <scope>NUCLEOTIDE SEQUENCE [LARGE SCALE GENOMIC DNA]</scope>
    <source>
        <strain evidence="8">CCUG 59189</strain>
    </source>
</reference>
<feature type="transmembrane region" description="Helical" evidence="6">
    <location>
        <begin position="182"/>
        <end position="201"/>
    </location>
</feature>
<feature type="transmembrane region" description="Helical" evidence="6">
    <location>
        <begin position="207"/>
        <end position="226"/>
    </location>
</feature>
<comment type="caution">
    <text evidence="7">The sequence shown here is derived from an EMBL/GenBank/DDBJ whole genome shotgun (WGS) entry which is preliminary data.</text>
</comment>
<evidence type="ECO:0000256" key="6">
    <source>
        <dbReference type="SAM" id="Phobius"/>
    </source>
</evidence>
<evidence type="ECO:0000256" key="5">
    <source>
        <dbReference type="ARBA" id="ARBA00023136"/>
    </source>
</evidence>
<evidence type="ECO:0000256" key="2">
    <source>
        <dbReference type="ARBA" id="ARBA00022475"/>
    </source>
</evidence>
<accession>A0ABW3RSF9</accession>
<keyword evidence="2" id="KW-1003">Cell membrane</keyword>
<proteinExistence type="predicted"/>
<dbReference type="PANTHER" id="PTHR43652">
    <property type="entry name" value="BASIC AMINO ACID ANTIPORTER YFCC-RELATED"/>
    <property type="match status" value="1"/>
</dbReference>
<dbReference type="Pfam" id="PF03606">
    <property type="entry name" value="DcuC"/>
    <property type="match status" value="1"/>
</dbReference>
<protein>
    <submittedName>
        <fullName evidence="7">YfcC family protein</fullName>
    </submittedName>
</protein>
<evidence type="ECO:0000313" key="8">
    <source>
        <dbReference type="Proteomes" id="UP001597262"/>
    </source>
</evidence>
<evidence type="ECO:0000313" key="7">
    <source>
        <dbReference type="EMBL" id="MFD1175414.1"/>
    </source>
</evidence>
<sequence>MFGRKKETNILQERQFKSPNAYVIIFFILVLVAVLTWIVPGGQYQLDKAGRAIAGTYSGSAAKPQGLWDILMAPIIGMIGNESVSGAIAISLNIMLFGSFLEMMDQSGAIKLFLKRIAIKNQKNFHALIVILVTVMGIFGTVQGSYEEGFVYLMMFLPIVLALGLDTMVAVMIVVFGTQGGCLASIVNPFATGIASSIAGISPGNGMIMRVIIFVVFMAIISYYICRYADKVKKNPQSSPQFFRRAEDLNEFPTADNEDASMTKEQKIVLGIFCATFAIMIVSLIPWSSLNSNWTFFEDLAKWIADTPVLGTVLGKDMVPLGQWFFNEINAMLIVSTIISGYVLHYKIDKTLNILIKGAAGLVSTAFIVPLARGIQVIMNGGAITPTILHFGENTLSSLPSIAFVVVCLVFYLIMASFIPSSTGLAAATMSIMAPLAVFAGVKEEIMVDIYLMALGMAKMIMPTSIIVMTCTQAAHIGYGQWVKSNWKFMIVLFSVSAAFLIAGVLI</sequence>
<feature type="transmembrane region" description="Helical" evidence="6">
    <location>
        <begin position="324"/>
        <end position="344"/>
    </location>
</feature>